<reference evidence="2 3" key="1">
    <citation type="submission" date="2019-03" db="EMBL/GenBank/DDBJ databases">
        <title>Genomic Encyclopedia of Type Strains, Phase III (KMG-III): the genomes of soil and plant-associated and newly described type strains.</title>
        <authorList>
            <person name="Whitman W."/>
        </authorList>
    </citation>
    <scope>NUCLEOTIDE SEQUENCE [LARGE SCALE GENOMIC DNA]</scope>
    <source>
        <strain evidence="2 3">CECT 8976</strain>
    </source>
</reference>
<gene>
    <name evidence="2" type="ORF">DFP86_105109</name>
</gene>
<protein>
    <submittedName>
        <fullName evidence="2">Pilus assembly protein Flp/PilA</fullName>
    </submittedName>
</protein>
<keyword evidence="1" id="KW-0812">Transmembrane</keyword>
<keyword evidence="1" id="KW-0472">Membrane</keyword>
<keyword evidence="1" id="KW-1133">Transmembrane helix</keyword>
<evidence type="ECO:0000313" key="2">
    <source>
        <dbReference type="EMBL" id="TDR80254.1"/>
    </source>
</evidence>
<dbReference type="InterPro" id="IPR007047">
    <property type="entry name" value="Flp_Fap"/>
</dbReference>
<dbReference type="OrthoDB" id="5325135at2"/>
<dbReference type="RefSeq" id="WP_133679695.1">
    <property type="nucleotide sequence ID" value="NZ_SNZP01000005.1"/>
</dbReference>
<name>A0A4R7B6E2_9NEIS</name>
<proteinExistence type="predicted"/>
<accession>A0A4R7B6E2</accession>
<dbReference type="Proteomes" id="UP000295611">
    <property type="component" value="Unassembled WGS sequence"/>
</dbReference>
<organism evidence="2 3">
    <name type="scientific">Paludibacterium purpuratum</name>
    <dbReference type="NCBI Taxonomy" id="1144873"/>
    <lineage>
        <taxon>Bacteria</taxon>
        <taxon>Pseudomonadati</taxon>
        <taxon>Pseudomonadota</taxon>
        <taxon>Betaproteobacteria</taxon>
        <taxon>Neisseriales</taxon>
        <taxon>Chromobacteriaceae</taxon>
        <taxon>Paludibacterium</taxon>
    </lineage>
</organism>
<dbReference type="EMBL" id="SNZP01000005">
    <property type="protein sequence ID" value="TDR80254.1"/>
    <property type="molecule type" value="Genomic_DNA"/>
</dbReference>
<evidence type="ECO:0000313" key="3">
    <source>
        <dbReference type="Proteomes" id="UP000295611"/>
    </source>
</evidence>
<feature type="transmembrane region" description="Helical" evidence="1">
    <location>
        <begin position="30"/>
        <end position="52"/>
    </location>
</feature>
<dbReference type="AlphaFoldDB" id="A0A4R7B6E2"/>
<keyword evidence="3" id="KW-1185">Reference proteome</keyword>
<sequence>MHRSIERREGNRMWPAGFLQDQRGVTALEYAVIAGLVVMAVVGVSSLIQGIFSHGFAQIATLVSDAFAHF</sequence>
<evidence type="ECO:0000256" key="1">
    <source>
        <dbReference type="SAM" id="Phobius"/>
    </source>
</evidence>
<dbReference type="Pfam" id="PF04964">
    <property type="entry name" value="Flp_Fap"/>
    <property type="match status" value="1"/>
</dbReference>
<comment type="caution">
    <text evidence="2">The sequence shown here is derived from an EMBL/GenBank/DDBJ whole genome shotgun (WGS) entry which is preliminary data.</text>
</comment>